<feature type="region of interest" description="Disordered" evidence="1">
    <location>
        <begin position="544"/>
        <end position="568"/>
    </location>
</feature>
<sequence length="748" mass="81721">MEHLQGEPGRNVNKVELLRSLPQNLGSKDPPNVVSYMLNDSHANAWPTIRPAGERRVDKSLAKQLRVFAEAVSHADADVTRRRSPTTSFAGSNDMDADHLRAYATLLAGDGSRQPVPGRVGSGSQDGTVSPTRIGHLHSQSHSALLAQKHHAPASEYGVHGLLEAGAHKRKQEIASVDGESRRHSAIRLPSSQHESLRAAKRPRITVHPSSWIPPRQASLEPSEVFSSSSTHSAPHHIAHENASKMFPSGATRKATTSNMSGTGFHAARLQPRSLDISDAGRKRMLMKRTIIQLEVIKNGTHQRAAVKAINAYLEKDKHHVVHRMIVQTGFRPPNEISDRTFLTATAWTKENRLVPSGVLKGHETLHIVPLPDHASFVGGGHRSSTLIRPDGAHFQNPGPLKEAKKVYAHGLRPYPVDTVDTTLMDAHGSLLPEHPRDPKHYKQDSKARCGRVIDRTKQYSGNGNGGPADWCSASGDLGRPRRRPITASLAEGSHTEGQRMDQSLPRSADQPGPSRQAKVSPQAFHGTGSVAYLHQNQSYGRLSNIHQPSRKPRPAPNEAYNAGNKDASLGRELSEAYGKRQRTDAATASDQIDGADRVSTIPERALVGGSRPSLGFSNKDHTSSLTLTAQRHKEPLKDPSTPSRQRPEGLPRIDTRLRLGSFRTGVARFRSSRIRPAIPTEGSADNGPDLELRLGSKPVATPRDQHEPFSPMLSSTTRPFGRKVHEHHLESTTSTSEFPAFPSFRPS</sequence>
<gene>
    <name evidence="2" type="ORF">IE81DRAFT_322472</name>
</gene>
<feature type="region of interest" description="Disordered" evidence="1">
    <location>
        <begin position="674"/>
        <end position="748"/>
    </location>
</feature>
<accession>A0A316W105</accession>
<feature type="region of interest" description="Disordered" evidence="1">
    <location>
        <begin position="429"/>
        <end position="523"/>
    </location>
</feature>
<reference evidence="2 3" key="1">
    <citation type="journal article" date="2018" name="Mol. Biol. Evol.">
        <title>Broad Genomic Sampling Reveals a Smut Pathogenic Ancestry of the Fungal Clade Ustilaginomycotina.</title>
        <authorList>
            <person name="Kijpornyongpan T."/>
            <person name="Mondo S.J."/>
            <person name="Barry K."/>
            <person name="Sandor L."/>
            <person name="Lee J."/>
            <person name="Lipzen A."/>
            <person name="Pangilinan J."/>
            <person name="LaButti K."/>
            <person name="Hainaut M."/>
            <person name="Henrissat B."/>
            <person name="Grigoriev I.V."/>
            <person name="Spatafora J.W."/>
            <person name="Aime M.C."/>
        </authorList>
    </citation>
    <scope>NUCLEOTIDE SEQUENCE [LARGE SCALE GENOMIC DNA]</scope>
    <source>
        <strain evidence="2 3">MCA 4658</strain>
    </source>
</reference>
<feature type="region of interest" description="Disordered" evidence="1">
    <location>
        <begin position="175"/>
        <end position="201"/>
    </location>
</feature>
<protein>
    <submittedName>
        <fullName evidence="2">Uncharacterized protein</fullName>
    </submittedName>
</protein>
<dbReference type="EMBL" id="KZ819370">
    <property type="protein sequence ID" value="PWN43402.1"/>
    <property type="molecule type" value="Genomic_DNA"/>
</dbReference>
<dbReference type="InParanoid" id="A0A316W105"/>
<dbReference type="RefSeq" id="XP_025370562.1">
    <property type="nucleotide sequence ID" value="XM_025513653.1"/>
</dbReference>
<name>A0A316W105_9BASI</name>
<dbReference type="OrthoDB" id="10328981at2759"/>
<dbReference type="GeneID" id="37035523"/>
<evidence type="ECO:0000256" key="1">
    <source>
        <dbReference type="SAM" id="MobiDB-lite"/>
    </source>
</evidence>
<organism evidence="2 3">
    <name type="scientific">Ceraceosorus guamensis</name>
    <dbReference type="NCBI Taxonomy" id="1522189"/>
    <lineage>
        <taxon>Eukaryota</taxon>
        <taxon>Fungi</taxon>
        <taxon>Dikarya</taxon>
        <taxon>Basidiomycota</taxon>
        <taxon>Ustilaginomycotina</taxon>
        <taxon>Exobasidiomycetes</taxon>
        <taxon>Ceraceosorales</taxon>
        <taxon>Ceraceosoraceae</taxon>
        <taxon>Ceraceosorus</taxon>
    </lineage>
</organism>
<proteinExistence type="predicted"/>
<feature type="compositionally biased region" description="Basic and acidic residues" evidence="1">
    <location>
        <begin position="434"/>
        <end position="458"/>
    </location>
</feature>
<evidence type="ECO:0000313" key="3">
    <source>
        <dbReference type="Proteomes" id="UP000245783"/>
    </source>
</evidence>
<dbReference type="AlphaFoldDB" id="A0A316W105"/>
<feature type="region of interest" description="Disordered" evidence="1">
    <location>
        <begin position="628"/>
        <end position="654"/>
    </location>
</feature>
<evidence type="ECO:0000313" key="2">
    <source>
        <dbReference type="EMBL" id="PWN43402.1"/>
    </source>
</evidence>
<keyword evidence="3" id="KW-1185">Reference proteome</keyword>
<dbReference type="Proteomes" id="UP000245783">
    <property type="component" value="Unassembled WGS sequence"/>
</dbReference>